<comment type="caution">
    <text evidence="10">The sequence shown here is derived from an EMBL/GenBank/DDBJ whole genome shotgun (WGS) entry which is preliminary data.</text>
</comment>
<dbReference type="GO" id="GO:0006325">
    <property type="term" value="P:chromatin organization"/>
    <property type="evidence" value="ECO:0007669"/>
    <property type="project" value="UniProtKB-KW"/>
</dbReference>
<dbReference type="EMBL" id="JANBOH010000050">
    <property type="protein sequence ID" value="KAJ1646755.1"/>
    <property type="molecule type" value="Genomic_DNA"/>
</dbReference>
<dbReference type="AlphaFoldDB" id="A0A9W7XP84"/>
<evidence type="ECO:0000256" key="8">
    <source>
        <dbReference type="SAM" id="MobiDB-lite"/>
    </source>
</evidence>
<evidence type="ECO:0000256" key="5">
    <source>
        <dbReference type="ARBA" id="ARBA00023015"/>
    </source>
</evidence>
<dbReference type="Proteomes" id="UP001145021">
    <property type="component" value="Unassembled WGS sequence"/>
</dbReference>
<keyword evidence="4" id="KW-0156">Chromatin regulator</keyword>
<evidence type="ECO:0000313" key="10">
    <source>
        <dbReference type="EMBL" id="KAJ1646755.1"/>
    </source>
</evidence>
<dbReference type="GO" id="GO:0035267">
    <property type="term" value="C:NuA4 histone acetyltransferase complex"/>
    <property type="evidence" value="ECO:0007669"/>
    <property type="project" value="TreeGrafter"/>
</dbReference>
<gene>
    <name evidence="10" type="primary">EAF3</name>
    <name evidence="10" type="ORF">LPJ64_001800</name>
</gene>
<dbReference type="Pfam" id="PF05712">
    <property type="entry name" value="MRG"/>
    <property type="match status" value="1"/>
</dbReference>
<evidence type="ECO:0000313" key="11">
    <source>
        <dbReference type="Proteomes" id="UP001145021"/>
    </source>
</evidence>
<accession>A0A9W7XP84</accession>
<dbReference type="InterPro" id="IPR038217">
    <property type="entry name" value="MRG_C_sf"/>
</dbReference>
<keyword evidence="7" id="KW-0539">Nucleus</keyword>
<evidence type="ECO:0000256" key="4">
    <source>
        <dbReference type="ARBA" id="ARBA00022853"/>
    </source>
</evidence>
<feature type="domain" description="Chromo" evidence="9">
    <location>
        <begin position="24"/>
        <end position="85"/>
    </location>
</feature>
<keyword evidence="5" id="KW-0805">Transcription regulation</keyword>
<protein>
    <recommendedName>
        <fullName evidence="3">Chromatin modification-related protein EAF3</fullName>
    </recommendedName>
</protein>
<dbReference type="InterPro" id="IPR000953">
    <property type="entry name" value="Chromo/chromo_shadow_dom"/>
</dbReference>
<comment type="subcellular location">
    <subcellularLocation>
        <location evidence="1">Nucleus</location>
    </subcellularLocation>
</comment>
<dbReference type="SMART" id="SM00298">
    <property type="entry name" value="CHROMO"/>
    <property type="match status" value="1"/>
</dbReference>
<name>A0A9W7XP84_9FUNG</name>
<dbReference type="Gene3D" id="1.10.274.30">
    <property type="entry name" value="MRG domain"/>
    <property type="match status" value="1"/>
</dbReference>
<keyword evidence="11" id="KW-1185">Reference proteome</keyword>
<organism evidence="10 11">
    <name type="scientific">Coemansia asiatica</name>
    <dbReference type="NCBI Taxonomy" id="1052880"/>
    <lineage>
        <taxon>Eukaryota</taxon>
        <taxon>Fungi</taxon>
        <taxon>Fungi incertae sedis</taxon>
        <taxon>Zoopagomycota</taxon>
        <taxon>Kickxellomycotina</taxon>
        <taxon>Kickxellomycetes</taxon>
        <taxon>Kickxellales</taxon>
        <taxon>Kickxellaceae</taxon>
        <taxon>Coemansia</taxon>
    </lineage>
</organism>
<evidence type="ECO:0000256" key="1">
    <source>
        <dbReference type="ARBA" id="ARBA00004123"/>
    </source>
</evidence>
<evidence type="ECO:0000256" key="2">
    <source>
        <dbReference type="ARBA" id="ARBA00009093"/>
    </source>
</evidence>
<feature type="compositionally biased region" description="Basic and acidic residues" evidence="8">
    <location>
        <begin position="123"/>
        <end position="137"/>
    </location>
</feature>
<evidence type="ECO:0000256" key="6">
    <source>
        <dbReference type="ARBA" id="ARBA00023163"/>
    </source>
</evidence>
<dbReference type="InterPro" id="IPR016197">
    <property type="entry name" value="Chromo-like_dom_sf"/>
</dbReference>
<dbReference type="InterPro" id="IPR008676">
    <property type="entry name" value="MRG"/>
</dbReference>
<dbReference type="InterPro" id="IPR026541">
    <property type="entry name" value="MRG_dom"/>
</dbReference>
<evidence type="ECO:0000256" key="3">
    <source>
        <dbReference type="ARBA" id="ARBA00018505"/>
    </source>
</evidence>
<dbReference type="GO" id="GO:0006355">
    <property type="term" value="P:regulation of DNA-templated transcription"/>
    <property type="evidence" value="ECO:0007669"/>
    <property type="project" value="InterPro"/>
</dbReference>
<dbReference type="CDD" id="cd18983">
    <property type="entry name" value="CBD_MSL3_like"/>
    <property type="match status" value="1"/>
</dbReference>
<dbReference type="PIRSF" id="PIRSF038133">
    <property type="entry name" value="HAT_Nua4_EAF3/MRG15"/>
    <property type="match status" value="1"/>
</dbReference>
<evidence type="ECO:0000259" key="9">
    <source>
        <dbReference type="SMART" id="SM00298"/>
    </source>
</evidence>
<proteinExistence type="inferred from homology"/>
<dbReference type="Pfam" id="PF22732">
    <property type="entry name" value="MSL3_chromo-like"/>
    <property type="match status" value="1"/>
</dbReference>
<dbReference type="PROSITE" id="PS51640">
    <property type="entry name" value="MRG"/>
    <property type="match status" value="1"/>
</dbReference>
<reference evidence="10" key="1">
    <citation type="submission" date="2022-07" db="EMBL/GenBank/DDBJ databases">
        <title>Phylogenomic reconstructions and comparative analyses of Kickxellomycotina fungi.</title>
        <authorList>
            <person name="Reynolds N.K."/>
            <person name="Stajich J.E."/>
            <person name="Barry K."/>
            <person name="Grigoriev I.V."/>
            <person name="Crous P."/>
            <person name="Smith M.E."/>
        </authorList>
    </citation>
    <scope>NUCLEOTIDE SEQUENCE</scope>
    <source>
        <strain evidence="10">NBRC 105413</strain>
    </source>
</reference>
<keyword evidence="6" id="KW-0804">Transcription</keyword>
<dbReference type="Gene3D" id="2.30.30.140">
    <property type="match status" value="1"/>
</dbReference>
<comment type="similarity">
    <text evidence="2">Belongs to the MRG family.</text>
</comment>
<dbReference type="PANTHER" id="PTHR10880:SF15">
    <property type="entry name" value="MSL COMPLEX SUBUNIT 3"/>
    <property type="match status" value="1"/>
</dbReference>
<evidence type="ECO:0000256" key="7">
    <source>
        <dbReference type="ARBA" id="ARBA00023242"/>
    </source>
</evidence>
<dbReference type="GO" id="GO:0032221">
    <property type="term" value="C:Rpd3S complex"/>
    <property type="evidence" value="ECO:0007669"/>
    <property type="project" value="TreeGrafter"/>
</dbReference>
<feature type="region of interest" description="Disordered" evidence="8">
    <location>
        <begin position="99"/>
        <end position="147"/>
    </location>
</feature>
<dbReference type="PANTHER" id="PTHR10880">
    <property type="entry name" value="MORTALITY FACTOR 4-LIKE PROTEIN"/>
    <property type="match status" value="1"/>
</dbReference>
<dbReference type="SUPFAM" id="SSF54160">
    <property type="entry name" value="Chromo domain-like"/>
    <property type="match status" value="1"/>
</dbReference>
<sequence>MAEKNGSLLFKANERILCFHGPLLYEAKVIKAEMWDGSDPEAPDPGPHYFVHYKGWKQTWDEWVDESRALKFNEENLAKQKALRQAALQASKKKTIILASKHTSKADSENESQQQPRSRKRARESSVEKSLDREEGSAKGPDVKMPIPNALKSQLVDDWERITKDKLLVPLPRKPTVAEMLAEYQDFRHNSKDKRKAGKRDDEIVDEIIDGLKVYFDKALGNILLYRFERYQFKQICEQYPGKPPSEIYGCEHLLRLFVQMPNLIAHTNMDEDAVQLLREHLSDILKYMHRFMKNLFAEEYENASPAYMALSKGI</sequence>
<dbReference type="InterPro" id="IPR053820">
    <property type="entry name" value="MSL3_chromo-like"/>
</dbReference>